<dbReference type="KEGG" id="oat:OAN307_c15250"/>
<reference evidence="2 3" key="1">
    <citation type="journal article" date="2013" name="PLoS ONE">
        <title>Poles Apart: Arctic and Antarctic Octadecabacter strains Share High Genome Plasticity and a New Type of Xanthorhodopsin.</title>
        <authorList>
            <person name="Vollmers J."/>
            <person name="Voget S."/>
            <person name="Dietrich S."/>
            <person name="Gollnow K."/>
            <person name="Smits M."/>
            <person name="Meyer K."/>
            <person name="Brinkhoff T."/>
            <person name="Simon M."/>
            <person name="Daniel R."/>
        </authorList>
    </citation>
    <scope>NUCLEOTIDE SEQUENCE [LARGE SCALE GENOMIC DNA]</scope>
    <source>
        <strain evidence="2 3">307</strain>
    </source>
</reference>
<accession>M9R5Z5</accession>
<dbReference type="STRING" id="391626.OAN307_c15250"/>
<evidence type="ECO:0000313" key="2">
    <source>
        <dbReference type="EMBL" id="AGI67198.1"/>
    </source>
</evidence>
<dbReference type="eggNOG" id="ENOG5033FKI">
    <property type="taxonomic scope" value="Bacteria"/>
</dbReference>
<protein>
    <submittedName>
        <fullName evidence="2">Uncharacterized protein</fullName>
    </submittedName>
</protein>
<dbReference type="Proteomes" id="UP000005307">
    <property type="component" value="Chromosome"/>
</dbReference>
<gene>
    <name evidence="2" type="ORF">OAN307_c15250</name>
</gene>
<dbReference type="AlphaFoldDB" id="M9R5Z5"/>
<feature type="signal peptide" evidence="1">
    <location>
        <begin position="1"/>
        <end position="18"/>
    </location>
</feature>
<evidence type="ECO:0000313" key="3">
    <source>
        <dbReference type="Proteomes" id="UP000005307"/>
    </source>
</evidence>
<sequence>MKHAFLAAILMLSSPATAQDRMTLAQCTGSWAALEAMIGVRVSGADIVADDAGWCLILNATFDIDDRTGMRLASLSWRASDIERFIDDGLPPRMIEVVGKGIGMVAQTGDPVFDYLFGLQTSQPWAGFGLTARWDGVQNAVLVDSAYIDLSAENRIEATARIDGVNLTDRTTMQMSVGAMGLRDLSINSEFSGWFETYFAMSLGTMLLDGTAGAPDAQVEAMQVQVIENIAQVPDSIMPKTARDALSAFVTSLPHPRGEAQLQFSADPSFGATRLAPFAMLPDRPSVQQIVELGLNGVLLLFTWTPKAETP</sequence>
<proteinExistence type="predicted"/>
<name>M9R5Z5_9RHOB</name>
<feature type="chain" id="PRO_5004102167" evidence="1">
    <location>
        <begin position="19"/>
        <end position="311"/>
    </location>
</feature>
<keyword evidence="3" id="KW-1185">Reference proteome</keyword>
<evidence type="ECO:0000256" key="1">
    <source>
        <dbReference type="SAM" id="SignalP"/>
    </source>
</evidence>
<dbReference type="RefSeq" id="WP_015499233.1">
    <property type="nucleotide sequence ID" value="NC_020911.1"/>
</dbReference>
<dbReference type="HOGENOM" id="CLU_893818_0_0_5"/>
<keyword evidence="1" id="KW-0732">Signal</keyword>
<organism evidence="2 3">
    <name type="scientific">Octadecabacter antarcticus 307</name>
    <dbReference type="NCBI Taxonomy" id="391626"/>
    <lineage>
        <taxon>Bacteria</taxon>
        <taxon>Pseudomonadati</taxon>
        <taxon>Pseudomonadota</taxon>
        <taxon>Alphaproteobacteria</taxon>
        <taxon>Rhodobacterales</taxon>
        <taxon>Roseobacteraceae</taxon>
        <taxon>Octadecabacter</taxon>
    </lineage>
</organism>
<dbReference type="EMBL" id="CP003740">
    <property type="protein sequence ID" value="AGI67198.1"/>
    <property type="molecule type" value="Genomic_DNA"/>
</dbReference>
<dbReference type="OrthoDB" id="7861003at2"/>